<dbReference type="InterPro" id="IPR005818">
    <property type="entry name" value="Histone_H1/H5_H15"/>
</dbReference>
<dbReference type="SMART" id="SM00526">
    <property type="entry name" value="H15"/>
    <property type="match status" value="1"/>
</dbReference>
<keyword evidence="5" id="KW-0156">Chromatin regulator</keyword>
<evidence type="ECO:0000256" key="2">
    <source>
        <dbReference type="ARBA" id="ARBA00022473"/>
    </source>
</evidence>
<evidence type="ECO:0000256" key="6">
    <source>
        <dbReference type="ARBA" id="ARBA00022871"/>
    </source>
</evidence>
<feature type="domain" description="H15" evidence="14">
    <location>
        <begin position="47"/>
        <end position="120"/>
    </location>
</feature>
<dbReference type="GO" id="GO:0003677">
    <property type="term" value="F:DNA binding"/>
    <property type="evidence" value="ECO:0007669"/>
    <property type="project" value="UniProtKB-KW"/>
</dbReference>
<dbReference type="FunFam" id="1.10.10.10:FF:000724">
    <property type="entry name" value="Histone H1-like protein in spermatids 1"/>
    <property type="match status" value="1"/>
</dbReference>
<dbReference type="AlphaFoldDB" id="A0A8D0MYH1"/>
<evidence type="ECO:0000256" key="3">
    <source>
        <dbReference type="ARBA" id="ARBA00022553"/>
    </source>
</evidence>
<keyword evidence="2" id="KW-0217">Developmental protein</keyword>
<evidence type="ECO:0000256" key="10">
    <source>
        <dbReference type="ARBA" id="ARBA00023242"/>
    </source>
</evidence>
<feature type="region of interest" description="Disordered" evidence="13">
    <location>
        <begin position="1"/>
        <end position="49"/>
    </location>
</feature>
<evidence type="ECO:0000256" key="4">
    <source>
        <dbReference type="ARBA" id="ARBA00022782"/>
    </source>
</evidence>
<dbReference type="GO" id="GO:0005634">
    <property type="term" value="C:nucleus"/>
    <property type="evidence" value="ECO:0007669"/>
    <property type="project" value="UniProtKB-SubCell"/>
</dbReference>
<dbReference type="InterPro" id="IPR036388">
    <property type="entry name" value="WH-like_DNA-bd_sf"/>
</dbReference>
<evidence type="ECO:0000256" key="13">
    <source>
        <dbReference type="SAM" id="MobiDB-lite"/>
    </source>
</evidence>
<dbReference type="Ensembl" id="ENSSSCT00015027757.1">
    <property type="protein sequence ID" value="ENSSSCP00015010869.1"/>
    <property type="gene ID" value="ENSSSCG00015021032.1"/>
</dbReference>
<evidence type="ECO:0000256" key="9">
    <source>
        <dbReference type="ARBA" id="ARBA00023163"/>
    </source>
</evidence>
<dbReference type="SUPFAM" id="SSF46785">
    <property type="entry name" value="Winged helix' DNA-binding domain"/>
    <property type="match status" value="1"/>
</dbReference>
<dbReference type="CDD" id="cd00073">
    <property type="entry name" value="H15"/>
    <property type="match status" value="1"/>
</dbReference>
<evidence type="ECO:0000313" key="15">
    <source>
        <dbReference type="Ensembl" id="ENSSSCP00015010869.1"/>
    </source>
</evidence>
<evidence type="ECO:0000256" key="12">
    <source>
        <dbReference type="RuleBase" id="RU003894"/>
    </source>
</evidence>
<evidence type="ECO:0000256" key="1">
    <source>
        <dbReference type="ARBA" id="ARBA00022454"/>
    </source>
</evidence>
<keyword evidence="6" id="KW-0744">Spermatogenesis</keyword>
<feature type="region of interest" description="Disordered" evidence="13">
    <location>
        <begin position="112"/>
        <end position="209"/>
    </location>
</feature>
<organism evidence="15 16">
    <name type="scientific">Sus scrofa</name>
    <name type="common">Pig</name>
    <dbReference type="NCBI Taxonomy" id="9823"/>
    <lineage>
        <taxon>Eukaryota</taxon>
        <taxon>Metazoa</taxon>
        <taxon>Chordata</taxon>
        <taxon>Craniata</taxon>
        <taxon>Vertebrata</taxon>
        <taxon>Euteleostomi</taxon>
        <taxon>Mammalia</taxon>
        <taxon>Eutheria</taxon>
        <taxon>Laurasiatheria</taxon>
        <taxon>Artiodactyla</taxon>
        <taxon>Suina</taxon>
        <taxon>Suidae</taxon>
        <taxon>Sus</taxon>
    </lineage>
</organism>
<evidence type="ECO:0000256" key="5">
    <source>
        <dbReference type="ARBA" id="ARBA00022853"/>
    </source>
</evidence>
<dbReference type="PRINTS" id="PR00624">
    <property type="entry name" value="HISTONEH5"/>
</dbReference>
<dbReference type="Gene3D" id="1.10.10.10">
    <property type="entry name" value="Winged helix-like DNA-binding domain superfamily/Winged helix DNA-binding domain"/>
    <property type="match status" value="1"/>
</dbReference>
<dbReference type="GO" id="GO:0030261">
    <property type="term" value="P:chromosome condensation"/>
    <property type="evidence" value="ECO:0007669"/>
    <property type="project" value="UniProtKB-ARBA"/>
</dbReference>
<dbReference type="InterPro" id="IPR005819">
    <property type="entry name" value="H1/H5"/>
</dbReference>
<keyword evidence="7" id="KW-0805">Transcription regulation</keyword>
<proteinExistence type="inferred from homology"/>
<evidence type="ECO:0000256" key="7">
    <source>
        <dbReference type="ARBA" id="ARBA00023015"/>
    </source>
</evidence>
<keyword evidence="10 12" id="KW-0539">Nucleus</keyword>
<dbReference type="Proteomes" id="UP000694726">
    <property type="component" value="Unplaced"/>
</dbReference>
<dbReference type="GO" id="GO:0030527">
    <property type="term" value="F:structural constituent of chromatin"/>
    <property type="evidence" value="ECO:0007669"/>
    <property type="project" value="InterPro"/>
</dbReference>
<keyword evidence="9" id="KW-0804">Transcription</keyword>
<keyword evidence="3" id="KW-0597">Phosphoprotein</keyword>
<accession>A0A8D0MYH1</accession>
<keyword evidence="8 12" id="KW-0238">DNA-binding</keyword>
<dbReference type="GO" id="GO:0006334">
    <property type="term" value="P:nucleosome assembly"/>
    <property type="evidence" value="ECO:0007669"/>
    <property type="project" value="InterPro"/>
</dbReference>
<dbReference type="GO" id="GO:0030154">
    <property type="term" value="P:cell differentiation"/>
    <property type="evidence" value="ECO:0007669"/>
    <property type="project" value="UniProtKB-KW"/>
</dbReference>
<evidence type="ECO:0000259" key="14">
    <source>
        <dbReference type="PROSITE" id="PS51504"/>
    </source>
</evidence>
<feature type="compositionally biased region" description="Polar residues" evidence="13">
    <location>
        <begin position="187"/>
        <end position="196"/>
    </location>
</feature>
<comment type="function">
    <text evidence="11">DNA-binding protein that may be implicated in chromatin remodeling and/or transcriptional regulation during spermiogenesis, the process of spermatid maturation into spermatozoa.</text>
</comment>
<dbReference type="InterPro" id="IPR036390">
    <property type="entry name" value="WH_DNA-bd_sf"/>
</dbReference>
<feature type="compositionally biased region" description="Basic residues" evidence="13">
    <location>
        <begin position="127"/>
        <end position="139"/>
    </location>
</feature>
<protein>
    <recommendedName>
        <fullName evidence="14">H15 domain-containing protein</fullName>
    </recommendedName>
</protein>
<keyword evidence="4" id="KW-0221">Differentiation</keyword>
<comment type="subcellular location">
    <subcellularLocation>
        <location evidence="12">Nucleus</location>
    </subcellularLocation>
</comment>
<keyword evidence="1 12" id="KW-0158">Chromosome</keyword>
<dbReference type="GO" id="GO:0007283">
    <property type="term" value="P:spermatogenesis"/>
    <property type="evidence" value="ECO:0007669"/>
    <property type="project" value="UniProtKB-KW"/>
</dbReference>
<dbReference type="GO" id="GO:0000786">
    <property type="term" value="C:nucleosome"/>
    <property type="evidence" value="ECO:0007669"/>
    <property type="project" value="InterPro"/>
</dbReference>
<name>A0A8D0MYH1_PIG</name>
<evidence type="ECO:0000256" key="8">
    <source>
        <dbReference type="ARBA" id="ARBA00023125"/>
    </source>
</evidence>
<sequence length="209" mass="22247">MQKDTSLPPPSVPLTSNAALGAGRQPSTSGLPSKSEPGRRASPKAPRKPSISKVILGVVANKGARNRVSLATLKKAVATRGYDMTRNAWRFKRVLKSLVDKGMLKQVTGKGASGSFLMGKKQDSKFKLKAKSQQRRQRQQRAQEAAGKHHGPGCIQTRGPRVGAGWSAGSRCPPALPGDLWGPTPPNTQTSLSPGQGISVPFSPSPWWP</sequence>
<dbReference type="Pfam" id="PF00538">
    <property type="entry name" value="Linker_histone"/>
    <property type="match status" value="1"/>
</dbReference>
<evidence type="ECO:0000256" key="11">
    <source>
        <dbReference type="ARBA" id="ARBA00055987"/>
    </source>
</evidence>
<comment type="similarity">
    <text evidence="12">Belongs to the histone H1/H5 family.</text>
</comment>
<evidence type="ECO:0000313" key="16">
    <source>
        <dbReference type="Proteomes" id="UP000694726"/>
    </source>
</evidence>
<reference evidence="15" key="1">
    <citation type="submission" date="2025-08" db="UniProtKB">
        <authorList>
            <consortium name="Ensembl"/>
        </authorList>
    </citation>
    <scope>IDENTIFICATION</scope>
</reference>
<dbReference type="PROSITE" id="PS51504">
    <property type="entry name" value="H15"/>
    <property type="match status" value="1"/>
</dbReference>